<dbReference type="SMART" id="SM01130">
    <property type="entry name" value="DHDPS"/>
    <property type="match status" value="1"/>
</dbReference>
<dbReference type="Proteomes" id="UP000010846">
    <property type="component" value="Chromosome"/>
</dbReference>
<evidence type="ECO:0000256" key="2">
    <source>
        <dbReference type="ARBA" id="ARBA00023270"/>
    </source>
</evidence>
<dbReference type="HOGENOM" id="CLU_049343_7_0_2"/>
<feature type="active site" description="Proton donor/acceptor" evidence="3">
    <location>
        <position position="130"/>
    </location>
</feature>
<evidence type="ECO:0000256" key="4">
    <source>
        <dbReference type="PIRSR" id="PIRSR001365-2"/>
    </source>
</evidence>
<dbReference type="PIRSF" id="PIRSF001365">
    <property type="entry name" value="DHDPS"/>
    <property type="match status" value="1"/>
</dbReference>
<dbReference type="STRING" id="797302.Halru_2458"/>
<organism evidence="5 6">
    <name type="scientific">Halovivax ruber (strain DSM 18193 / JCM 13892 / XH-70)</name>
    <dbReference type="NCBI Taxonomy" id="797302"/>
    <lineage>
        <taxon>Archaea</taxon>
        <taxon>Methanobacteriati</taxon>
        <taxon>Methanobacteriota</taxon>
        <taxon>Stenosarchaea group</taxon>
        <taxon>Halobacteria</taxon>
        <taxon>Halobacteriales</taxon>
        <taxon>Natrialbaceae</taxon>
        <taxon>Halovivax</taxon>
    </lineage>
</organism>
<dbReference type="InterPro" id="IPR020625">
    <property type="entry name" value="Schiff_base-form_aldolases_AS"/>
</dbReference>
<evidence type="ECO:0000256" key="1">
    <source>
        <dbReference type="ARBA" id="ARBA00023239"/>
    </source>
</evidence>
<dbReference type="CDD" id="cd00408">
    <property type="entry name" value="DHDPS-like"/>
    <property type="match status" value="1"/>
</dbReference>
<keyword evidence="2" id="KW-0704">Schiff base</keyword>
<dbReference type="OrthoDB" id="350860at2157"/>
<protein>
    <submittedName>
        <fullName evidence="5">Dihydrodipicolinate synthase/N-acetylneuraminate lyase</fullName>
    </submittedName>
</protein>
<reference evidence="5" key="1">
    <citation type="submission" date="2011-09" db="EMBL/GenBank/DDBJ databases">
        <title>Complete sequence of Halovivax ruber XH-70.</title>
        <authorList>
            <consortium name="US DOE Joint Genome Institute"/>
            <person name="Lucas S."/>
            <person name="Han J."/>
            <person name="Lapidus A."/>
            <person name="Cheng J.-F."/>
            <person name="Goodwin L."/>
            <person name="Pitluck S."/>
            <person name="Peters L."/>
            <person name="Mikhailova N."/>
            <person name="Davenport K."/>
            <person name="Detter J.C."/>
            <person name="Han C."/>
            <person name="Tapia R."/>
            <person name="Land M."/>
            <person name="Hauser L."/>
            <person name="Kyrpides N."/>
            <person name="Ivanova N."/>
            <person name="Pagani I."/>
            <person name="Sproer C."/>
            <person name="Anderson I."/>
            <person name="Woyke T."/>
        </authorList>
    </citation>
    <scope>NUCLEOTIDE SEQUENCE</scope>
    <source>
        <strain evidence="5">XH-70</strain>
    </source>
</reference>
<dbReference type="eggNOG" id="arCOG04172">
    <property type="taxonomic scope" value="Archaea"/>
</dbReference>
<dbReference type="EMBL" id="CP003050">
    <property type="protein sequence ID" value="AGB17040.1"/>
    <property type="molecule type" value="Genomic_DNA"/>
</dbReference>
<dbReference type="KEGG" id="hru:Halru_2458"/>
<dbReference type="PROSITE" id="PS00666">
    <property type="entry name" value="DHDPS_2"/>
    <property type="match status" value="1"/>
</dbReference>
<dbReference type="GeneID" id="14376966"/>
<evidence type="ECO:0000313" key="5">
    <source>
        <dbReference type="EMBL" id="AGB17040.1"/>
    </source>
</evidence>
<feature type="binding site" evidence="4">
    <location>
        <position position="44"/>
    </location>
    <ligand>
        <name>pyruvate</name>
        <dbReference type="ChEBI" id="CHEBI:15361"/>
    </ligand>
</feature>
<dbReference type="PANTHER" id="PTHR12128:SF66">
    <property type="entry name" value="4-HYDROXY-2-OXOGLUTARATE ALDOLASE, MITOCHONDRIAL"/>
    <property type="match status" value="1"/>
</dbReference>
<dbReference type="InterPro" id="IPR013785">
    <property type="entry name" value="Aldolase_TIM"/>
</dbReference>
<evidence type="ECO:0000256" key="3">
    <source>
        <dbReference type="PIRSR" id="PIRSR001365-1"/>
    </source>
</evidence>
<dbReference type="GO" id="GO:0044281">
    <property type="term" value="P:small molecule metabolic process"/>
    <property type="evidence" value="ECO:0007669"/>
    <property type="project" value="UniProtKB-ARBA"/>
</dbReference>
<feature type="binding site" evidence="4">
    <location>
        <position position="201"/>
    </location>
    <ligand>
        <name>pyruvate</name>
        <dbReference type="ChEBI" id="CHEBI:15361"/>
    </ligand>
</feature>
<proteinExistence type="predicted"/>
<gene>
    <name evidence="5" type="ordered locus">Halru_2458</name>
</gene>
<dbReference type="AlphaFoldDB" id="L0IBU3"/>
<dbReference type="Gene3D" id="3.20.20.70">
    <property type="entry name" value="Aldolase class I"/>
    <property type="match status" value="1"/>
</dbReference>
<dbReference type="GO" id="GO:0008840">
    <property type="term" value="F:4-hydroxy-tetrahydrodipicolinate synthase activity"/>
    <property type="evidence" value="ECO:0007669"/>
    <property type="project" value="TreeGrafter"/>
</dbReference>
<dbReference type="PANTHER" id="PTHR12128">
    <property type="entry name" value="DIHYDRODIPICOLINATE SYNTHASE"/>
    <property type="match status" value="1"/>
</dbReference>
<evidence type="ECO:0000313" key="6">
    <source>
        <dbReference type="Proteomes" id="UP000010846"/>
    </source>
</evidence>
<dbReference type="PRINTS" id="PR00146">
    <property type="entry name" value="DHPICSNTHASE"/>
</dbReference>
<dbReference type="SUPFAM" id="SSF51569">
    <property type="entry name" value="Aldolase"/>
    <property type="match status" value="1"/>
</dbReference>
<dbReference type="GO" id="GO:0008675">
    <property type="term" value="F:2-dehydro-3-deoxy-phosphogluconate aldolase activity"/>
    <property type="evidence" value="ECO:0007669"/>
    <property type="project" value="UniProtKB-ARBA"/>
</dbReference>
<name>L0IBU3_HALRX</name>
<feature type="active site" description="Schiff-base intermediate with substrate" evidence="3">
    <location>
        <position position="158"/>
    </location>
</feature>
<accession>L0IBU3</accession>
<keyword evidence="6" id="KW-1185">Reference proteome</keyword>
<keyword evidence="1 5" id="KW-0456">Lyase</keyword>
<dbReference type="RefSeq" id="WP_015301643.1">
    <property type="nucleotide sequence ID" value="NC_019964.1"/>
</dbReference>
<sequence>MQGTGVPIVTPFAADGSVDHDRLASLVTWLEADGVDFLVPCGSTGEAPLLTSGERQTVVETVADAADGPVLAGTGREGFESTLATTEAAADAGADAALVVTPSYYGQGQAALETYYRDLADESPIPIYLYSVPKFTDCVLAPETVARLASHETIAGIKDSSGNVDRLQRTVGLTADADFAVLVGSGGVYASALDVGADGGILGVANLVPELVANLAAAHARGDGDTARSIQATIAGLNECAVSEFGVAGVKAALELRGRPAGTPRSPLRPLDADGRAAIEEQLERVDAL</sequence>
<dbReference type="InterPro" id="IPR002220">
    <property type="entry name" value="DapA-like"/>
</dbReference>
<dbReference type="Pfam" id="PF00701">
    <property type="entry name" value="DHDPS"/>
    <property type="match status" value="1"/>
</dbReference>